<name>A0ABY8WGL5_9ACTN</name>
<feature type="transmembrane region" description="Helical" evidence="1">
    <location>
        <begin position="20"/>
        <end position="50"/>
    </location>
</feature>
<evidence type="ECO:0000256" key="1">
    <source>
        <dbReference type="SAM" id="Phobius"/>
    </source>
</evidence>
<reference evidence="2 3" key="1">
    <citation type="submission" date="2023-06" db="EMBL/GenBank/DDBJ databases">
        <authorList>
            <person name="Yushchuk O."/>
            <person name="Binda E."/>
            <person name="Ruckert-Reed C."/>
            <person name="Fedorenko V."/>
            <person name="Kalinowski J."/>
            <person name="Marinelli F."/>
        </authorList>
    </citation>
    <scope>NUCLEOTIDE SEQUENCE [LARGE SCALE GENOMIC DNA]</scope>
    <source>
        <strain evidence="2 3">NRRL 3884</strain>
    </source>
</reference>
<keyword evidence="3" id="KW-1185">Reference proteome</keyword>
<dbReference type="RefSeq" id="WP_284918365.1">
    <property type="nucleotide sequence ID" value="NZ_CP126980.1"/>
</dbReference>
<keyword evidence="1" id="KW-1133">Transmembrane helix</keyword>
<protein>
    <recommendedName>
        <fullName evidence="4">DUF4190 domain-containing protein</fullName>
    </recommendedName>
</protein>
<accession>A0ABY8WGL5</accession>
<evidence type="ECO:0008006" key="4">
    <source>
        <dbReference type="Google" id="ProtNLM"/>
    </source>
</evidence>
<keyword evidence="1" id="KW-0472">Membrane</keyword>
<proteinExistence type="predicted"/>
<keyword evidence="1" id="KW-0812">Transmembrane</keyword>
<organism evidence="2 3">
    <name type="scientific">Actinoplanes oblitus</name>
    <dbReference type="NCBI Taxonomy" id="3040509"/>
    <lineage>
        <taxon>Bacteria</taxon>
        <taxon>Bacillati</taxon>
        <taxon>Actinomycetota</taxon>
        <taxon>Actinomycetes</taxon>
        <taxon>Micromonosporales</taxon>
        <taxon>Micromonosporaceae</taxon>
        <taxon>Actinoplanes</taxon>
    </lineage>
</organism>
<dbReference type="EMBL" id="CP126980">
    <property type="protein sequence ID" value="WIM97026.1"/>
    <property type="molecule type" value="Genomic_DNA"/>
</dbReference>
<evidence type="ECO:0000313" key="2">
    <source>
        <dbReference type="EMBL" id="WIM97026.1"/>
    </source>
</evidence>
<gene>
    <name evidence="2" type="ORF">ACTOB_000516</name>
</gene>
<dbReference type="Proteomes" id="UP001240150">
    <property type="component" value="Chromosome"/>
</dbReference>
<sequence length="102" mass="10531">MVTTTPVQESVRKAPVREIVSSFLVLLAGAMLAVNFLVAIPVSLIALAVSTVSAVTAKKSRGLLIFLAVMAGALSVAAILMAFFLVSADTVVIENSVSETNP</sequence>
<evidence type="ECO:0000313" key="3">
    <source>
        <dbReference type="Proteomes" id="UP001240150"/>
    </source>
</evidence>
<feature type="transmembrane region" description="Helical" evidence="1">
    <location>
        <begin position="62"/>
        <end position="86"/>
    </location>
</feature>